<dbReference type="InterPro" id="IPR011766">
    <property type="entry name" value="TPP_enzyme_TPP-bd"/>
</dbReference>
<feature type="domain" description="Thiamine pyrophosphate enzyme TPP-binding" evidence="8">
    <location>
        <begin position="489"/>
        <end position="615"/>
    </location>
</feature>
<comment type="pathway">
    <text evidence="6">Quinol/quinone metabolism; menaquinone biosynthesis.</text>
</comment>
<evidence type="ECO:0000256" key="2">
    <source>
        <dbReference type="ARBA" id="ARBA00022723"/>
    </source>
</evidence>
<keyword evidence="1 6" id="KW-0808">Transferase</keyword>
<dbReference type="Gene3D" id="3.40.50.1220">
    <property type="entry name" value="TPP-binding domain"/>
    <property type="match status" value="1"/>
</dbReference>
<comment type="pathway">
    <text evidence="6">Quinol/quinone metabolism; 1,4-dihydroxy-2-naphthoate biosynthesis; 1,4-dihydroxy-2-naphthoate from chorismate: step 2/7.</text>
</comment>
<keyword evidence="5 6" id="KW-0464">Manganese</keyword>
<dbReference type="CDD" id="cd07037">
    <property type="entry name" value="TPP_PYR_MenD"/>
    <property type="match status" value="1"/>
</dbReference>
<dbReference type="InterPro" id="IPR004433">
    <property type="entry name" value="MenaQ_synth_MenD"/>
</dbReference>
<dbReference type="AlphaFoldDB" id="D5UJH0"/>
<dbReference type="GO" id="GO:0000287">
    <property type="term" value="F:magnesium ion binding"/>
    <property type="evidence" value="ECO:0007669"/>
    <property type="project" value="UniProtKB-UniRule"/>
</dbReference>
<accession>D5UJH0</accession>
<evidence type="ECO:0000256" key="1">
    <source>
        <dbReference type="ARBA" id="ARBA00022679"/>
    </source>
</evidence>
<keyword evidence="2 6" id="KW-0479">Metal-binding</keyword>
<evidence type="ECO:0000259" key="8">
    <source>
        <dbReference type="Pfam" id="PF02775"/>
    </source>
</evidence>
<evidence type="ECO:0000256" key="4">
    <source>
        <dbReference type="ARBA" id="ARBA00023052"/>
    </source>
</evidence>
<dbReference type="GO" id="GO:0070204">
    <property type="term" value="F:2-succinyl-5-enolpyruvyl-6-hydroxy-3-cyclohexene-1-carboxylic-acid synthase activity"/>
    <property type="evidence" value="ECO:0007669"/>
    <property type="project" value="UniProtKB-UniRule"/>
</dbReference>
<protein>
    <recommendedName>
        <fullName evidence="6">2-succinyl-5-enolpyruvyl-6-hydroxy-3-cyclohexene-1-carboxylate synthase</fullName>
        <shortName evidence="6">SEPHCHC synthase</shortName>
        <ecNumber evidence="6">2.2.1.9</ecNumber>
    </recommendedName>
    <alternativeName>
        <fullName evidence="6">Menaquinone biosynthesis protein MenD</fullName>
    </alternativeName>
</protein>
<dbReference type="Pfam" id="PF02775">
    <property type="entry name" value="TPP_enzyme_C"/>
    <property type="match status" value="1"/>
</dbReference>
<dbReference type="KEGG" id="cfl:Cfla_2722"/>
<evidence type="ECO:0000256" key="5">
    <source>
        <dbReference type="ARBA" id="ARBA00023211"/>
    </source>
</evidence>
<comment type="similarity">
    <text evidence="6">Belongs to the TPP enzyme family. MenD subfamily.</text>
</comment>
<dbReference type="RefSeq" id="WP_013117940.1">
    <property type="nucleotide sequence ID" value="NC_014151.1"/>
</dbReference>
<dbReference type="eggNOG" id="COG1165">
    <property type="taxonomic scope" value="Bacteria"/>
</dbReference>
<dbReference type="PANTHER" id="PTHR42916">
    <property type="entry name" value="2-SUCCINYL-5-ENOLPYRUVYL-6-HYDROXY-3-CYCLOHEXENE-1-CARBOXYLATE SYNTHASE"/>
    <property type="match status" value="1"/>
</dbReference>
<evidence type="ECO:0000256" key="6">
    <source>
        <dbReference type="HAMAP-Rule" id="MF_01659"/>
    </source>
</evidence>
<evidence type="ECO:0000313" key="10">
    <source>
        <dbReference type="EMBL" id="ADG75608.1"/>
    </source>
</evidence>
<keyword evidence="3 6" id="KW-0460">Magnesium</keyword>
<dbReference type="SUPFAM" id="SSF52518">
    <property type="entry name" value="Thiamin diphosphate-binding fold (THDP-binding)"/>
    <property type="match status" value="2"/>
</dbReference>
<evidence type="ECO:0000256" key="7">
    <source>
        <dbReference type="SAM" id="MobiDB-lite"/>
    </source>
</evidence>
<dbReference type="HAMAP" id="MF_01659">
    <property type="entry name" value="MenD"/>
    <property type="match status" value="1"/>
</dbReference>
<dbReference type="GO" id="GO:0030976">
    <property type="term" value="F:thiamine pyrophosphate binding"/>
    <property type="evidence" value="ECO:0007669"/>
    <property type="project" value="UniProtKB-UniRule"/>
</dbReference>
<dbReference type="GO" id="GO:0030145">
    <property type="term" value="F:manganese ion binding"/>
    <property type="evidence" value="ECO:0007669"/>
    <property type="project" value="UniProtKB-UniRule"/>
</dbReference>
<dbReference type="Pfam" id="PF02776">
    <property type="entry name" value="TPP_enzyme_N"/>
    <property type="match status" value="1"/>
</dbReference>
<dbReference type="EC" id="2.2.1.9" evidence="6"/>
<dbReference type="EMBL" id="CP001964">
    <property type="protein sequence ID" value="ADG75608.1"/>
    <property type="molecule type" value="Genomic_DNA"/>
</dbReference>
<dbReference type="Proteomes" id="UP000000849">
    <property type="component" value="Chromosome"/>
</dbReference>
<dbReference type="UniPathway" id="UPA01057">
    <property type="reaction ID" value="UER00164"/>
</dbReference>
<organism evidence="10 11">
    <name type="scientific">Cellulomonas flavigena (strain ATCC 482 / DSM 20109 / BCRC 11376 / JCM 18109 / NBRC 3775 / NCIMB 8073 / NRS 134)</name>
    <dbReference type="NCBI Taxonomy" id="446466"/>
    <lineage>
        <taxon>Bacteria</taxon>
        <taxon>Bacillati</taxon>
        <taxon>Actinomycetota</taxon>
        <taxon>Actinomycetes</taxon>
        <taxon>Micrococcales</taxon>
        <taxon>Cellulomonadaceae</taxon>
        <taxon>Cellulomonas</taxon>
    </lineage>
</organism>
<reference evidence="10 11" key="1">
    <citation type="journal article" date="2010" name="Stand. Genomic Sci.">
        <title>Complete genome sequence of Cellulomonas flavigena type strain (134).</title>
        <authorList>
            <person name="Abt B."/>
            <person name="Foster B."/>
            <person name="Lapidus A."/>
            <person name="Clum A."/>
            <person name="Sun H."/>
            <person name="Pukall R."/>
            <person name="Lucas S."/>
            <person name="Glavina Del Rio T."/>
            <person name="Nolan M."/>
            <person name="Tice H."/>
            <person name="Cheng J.F."/>
            <person name="Pitluck S."/>
            <person name="Liolios K."/>
            <person name="Ivanova N."/>
            <person name="Mavromatis K."/>
            <person name="Ovchinnikova G."/>
            <person name="Pati A."/>
            <person name="Goodwin L."/>
            <person name="Chen A."/>
            <person name="Palaniappan K."/>
            <person name="Land M."/>
            <person name="Hauser L."/>
            <person name="Chang Y.J."/>
            <person name="Jeffries C.D."/>
            <person name="Rohde M."/>
            <person name="Goker M."/>
            <person name="Woyke T."/>
            <person name="Bristow J."/>
            <person name="Eisen J.A."/>
            <person name="Markowitz V."/>
            <person name="Hugenholtz P."/>
            <person name="Kyrpides N.C."/>
            <person name="Klenk H.P."/>
        </authorList>
    </citation>
    <scope>NUCLEOTIDE SEQUENCE [LARGE SCALE GENOMIC DNA]</scope>
    <source>
        <strain evidence="11">ATCC 482 / DSM 20109 / BCRC 11376 / JCM 18109 / NBRC 3775 / NCIMB 8073 / NRS 134</strain>
    </source>
</reference>
<dbReference type="OrthoDB" id="9791859at2"/>
<comment type="subunit">
    <text evidence="6">Homodimer.</text>
</comment>
<feature type="domain" description="Thiamine pyrophosphate enzyme N-terminal TPP-binding" evidence="9">
    <location>
        <begin position="37"/>
        <end position="167"/>
    </location>
</feature>
<comment type="catalytic activity">
    <reaction evidence="6">
        <text>isochorismate + 2-oxoglutarate + H(+) = 5-enolpyruvoyl-6-hydroxy-2-succinyl-cyclohex-3-ene-1-carboxylate + CO2</text>
        <dbReference type="Rhea" id="RHEA:25593"/>
        <dbReference type="ChEBI" id="CHEBI:15378"/>
        <dbReference type="ChEBI" id="CHEBI:16526"/>
        <dbReference type="ChEBI" id="CHEBI:16810"/>
        <dbReference type="ChEBI" id="CHEBI:29780"/>
        <dbReference type="ChEBI" id="CHEBI:58818"/>
        <dbReference type="EC" id="2.2.1.9"/>
    </reaction>
</comment>
<dbReference type="NCBIfam" id="TIGR00173">
    <property type="entry name" value="menD"/>
    <property type="match status" value="1"/>
</dbReference>
<feature type="region of interest" description="Disordered" evidence="7">
    <location>
        <begin position="1"/>
        <end position="34"/>
    </location>
</feature>
<dbReference type="Gene3D" id="3.40.50.970">
    <property type="match status" value="2"/>
</dbReference>
<gene>
    <name evidence="6" type="primary">menD</name>
    <name evidence="10" type="ordered locus">Cfla_2722</name>
</gene>
<proteinExistence type="inferred from homology"/>
<sequence>MMAGVTPQPDDAPAPRRRRRAAPVPDHGPPAPPSVAAARVVVQALAALGVRDVVLAPGSRSAPLAYALADAARPDDERPVGAPALRLHVRIDERDAAFLALGLSKASAHAGARGPAAARPVAVVTTSGTAVANLHPAVLEAHHTGVPLVLVTADRPHELRGTGANQTTEQPGLFGPAVRLAVDVPAPTGRPGEDRDLRRTVSRALAAATGARTGDPGPVHLDLAFRDPLVPGGEPWPAPADAGLSHVVGRALPSEPAVGATGVLPLVADLVADDTDAPVRPSRRARGTVPTVVVAGDGAGPGAARLAEANGWPLLAEPSSGARQGPCAIGAYRMLLADDRLGGRVGRVVVLGRPTLTRPVQALLARPDVDVLVVAPRGTDWPDAARNASQVLLEVPWRMRQGRVGAPAGWLDAWRTADEAAQEVLAGVLDTPEDARRSRSGPRVSGWALARAVARASAPDDVLVVGSSNPVRDLDLVARWDIAPLVLANRGLAGIDGTVATATGVALALPDRRVRAYLGDLTFLHDVGGLLRGPLEHPVDLQLVVANDDGGSVFTTLEHGEPERADVFERVFGTPHGVDVAALCAAYGVRHTRVVDTEGLLPALAAPGTGTSVVEVRVDRAHRRSLTERVAVDVAAAVDKALSPLA</sequence>
<dbReference type="InterPro" id="IPR012001">
    <property type="entry name" value="Thiamin_PyroP_enz_TPP-bd_dom"/>
</dbReference>
<keyword evidence="11" id="KW-1185">Reference proteome</keyword>
<dbReference type="UniPathway" id="UPA00079"/>
<dbReference type="PANTHER" id="PTHR42916:SF1">
    <property type="entry name" value="PROTEIN PHYLLO, CHLOROPLASTIC"/>
    <property type="match status" value="1"/>
</dbReference>
<dbReference type="HOGENOM" id="CLU_006051_4_0_11"/>
<evidence type="ECO:0000313" key="11">
    <source>
        <dbReference type="Proteomes" id="UP000000849"/>
    </source>
</evidence>
<evidence type="ECO:0000259" key="9">
    <source>
        <dbReference type="Pfam" id="PF02776"/>
    </source>
</evidence>
<dbReference type="CDD" id="cd02009">
    <property type="entry name" value="TPP_SHCHC_synthase"/>
    <property type="match status" value="1"/>
</dbReference>
<dbReference type="GO" id="GO:0009234">
    <property type="term" value="P:menaquinone biosynthetic process"/>
    <property type="evidence" value="ECO:0007669"/>
    <property type="project" value="UniProtKB-UniRule"/>
</dbReference>
<dbReference type="InterPro" id="IPR029061">
    <property type="entry name" value="THDP-binding"/>
</dbReference>
<comment type="cofactor">
    <cofactor evidence="6">
        <name>thiamine diphosphate</name>
        <dbReference type="ChEBI" id="CHEBI:58937"/>
    </cofactor>
    <text evidence="6">Binds 1 thiamine pyrophosphate per subunit.</text>
</comment>
<keyword evidence="4 6" id="KW-0786">Thiamine pyrophosphate</keyword>
<name>D5UJH0_CELFN</name>
<comment type="function">
    <text evidence="6">Catalyzes the thiamine diphosphate-dependent decarboxylation of 2-oxoglutarate and the subsequent addition of the resulting succinic semialdehyde-thiamine pyrophosphate anion to isochorismate to yield 2-succinyl-5-enolpyruvyl-6-hydroxy-3-cyclohexene-1-carboxylate (SEPHCHC).</text>
</comment>
<comment type="cofactor">
    <cofactor evidence="6">
        <name>Mg(2+)</name>
        <dbReference type="ChEBI" id="CHEBI:18420"/>
    </cofactor>
    <cofactor evidence="6">
        <name>Mn(2+)</name>
        <dbReference type="ChEBI" id="CHEBI:29035"/>
    </cofactor>
</comment>
<keyword evidence="6" id="KW-0474">Menaquinone biosynthesis</keyword>
<dbReference type="STRING" id="446466.Cfla_2722"/>
<evidence type="ECO:0000256" key="3">
    <source>
        <dbReference type="ARBA" id="ARBA00022842"/>
    </source>
</evidence>